<accession>X1EZW0</accession>
<reference evidence="1" key="1">
    <citation type="journal article" date="2014" name="Front. Microbiol.">
        <title>High frequency of phylogenetically diverse reductive dehalogenase-homologous genes in deep subseafloor sedimentary metagenomes.</title>
        <authorList>
            <person name="Kawai M."/>
            <person name="Futagami T."/>
            <person name="Toyoda A."/>
            <person name="Takaki Y."/>
            <person name="Nishi S."/>
            <person name="Hori S."/>
            <person name="Arai W."/>
            <person name="Tsubouchi T."/>
            <person name="Morono Y."/>
            <person name="Uchiyama I."/>
            <person name="Ito T."/>
            <person name="Fujiyama A."/>
            <person name="Inagaki F."/>
            <person name="Takami H."/>
        </authorList>
    </citation>
    <scope>NUCLEOTIDE SEQUENCE</scope>
    <source>
        <strain evidence="1">Expedition CK06-06</strain>
    </source>
</reference>
<sequence length="53" mass="6276">RSTIWIDQESFLVRRFEQSYPFGEGVTVDQRTDYQPVINQDVATKLLEYNPPK</sequence>
<organism evidence="1">
    <name type="scientific">marine sediment metagenome</name>
    <dbReference type="NCBI Taxonomy" id="412755"/>
    <lineage>
        <taxon>unclassified sequences</taxon>
        <taxon>metagenomes</taxon>
        <taxon>ecological metagenomes</taxon>
    </lineage>
</organism>
<feature type="non-terminal residue" evidence="1">
    <location>
        <position position="1"/>
    </location>
</feature>
<evidence type="ECO:0000313" key="1">
    <source>
        <dbReference type="EMBL" id="GAH14093.1"/>
    </source>
</evidence>
<name>X1EZW0_9ZZZZ</name>
<dbReference type="EMBL" id="BART01030093">
    <property type="protein sequence ID" value="GAH14093.1"/>
    <property type="molecule type" value="Genomic_DNA"/>
</dbReference>
<gene>
    <name evidence="1" type="ORF">S01H4_52629</name>
</gene>
<proteinExistence type="predicted"/>
<dbReference type="AlphaFoldDB" id="X1EZW0"/>
<comment type="caution">
    <text evidence="1">The sequence shown here is derived from an EMBL/GenBank/DDBJ whole genome shotgun (WGS) entry which is preliminary data.</text>
</comment>
<protein>
    <submittedName>
        <fullName evidence="1">Uncharacterized protein</fullName>
    </submittedName>
</protein>